<evidence type="ECO:0000256" key="1">
    <source>
        <dbReference type="SAM" id="Phobius"/>
    </source>
</evidence>
<sequence length="184" mass="21172">MKYRDFLEIAFRWYLFLFISIYGLGKIMGGQFYRKGFIPQDVATTPIVDVSSFELAWVFMGHSFAYILFVGVLQLIGAFCLLFKRTVLLGVFILIPILVNIIVFDIIFLDTYAALVNAIVYFLLLLGILYFHKEKIIAVFHILTKRKSKQQIELKTRIKSIAIVIGIMFIIFIVNQTIGTFVGH</sequence>
<evidence type="ECO:0000313" key="2">
    <source>
        <dbReference type="EMBL" id="MBC8756331.1"/>
    </source>
</evidence>
<keyword evidence="1" id="KW-0472">Membrane</keyword>
<name>A0ABR7QCP1_9FLAO</name>
<feature type="transmembrane region" description="Helical" evidence="1">
    <location>
        <begin position="161"/>
        <end position="182"/>
    </location>
</feature>
<feature type="transmembrane region" description="Helical" evidence="1">
    <location>
        <begin position="114"/>
        <end position="131"/>
    </location>
</feature>
<keyword evidence="1" id="KW-1133">Transmembrane helix</keyword>
<keyword evidence="1" id="KW-0812">Transmembrane</keyword>
<dbReference type="Proteomes" id="UP000619238">
    <property type="component" value="Unassembled WGS sequence"/>
</dbReference>
<feature type="transmembrane region" description="Helical" evidence="1">
    <location>
        <begin position="87"/>
        <end position="108"/>
    </location>
</feature>
<keyword evidence="3" id="KW-1185">Reference proteome</keyword>
<feature type="transmembrane region" description="Helical" evidence="1">
    <location>
        <begin position="63"/>
        <end position="82"/>
    </location>
</feature>
<evidence type="ECO:0008006" key="4">
    <source>
        <dbReference type="Google" id="ProtNLM"/>
    </source>
</evidence>
<organism evidence="2 3">
    <name type="scientific">Kordia aestuariivivens</name>
    <dbReference type="NCBI Taxonomy" id="2759037"/>
    <lineage>
        <taxon>Bacteria</taxon>
        <taxon>Pseudomonadati</taxon>
        <taxon>Bacteroidota</taxon>
        <taxon>Flavobacteriia</taxon>
        <taxon>Flavobacteriales</taxon>
        <taxon>Flavobacteriaceae</taxon>
        <taxon>Kordia</taxon>
    </lineage>
</organism>
<gene>
    <name evidence="2" type="ORF">H2O64_16775</name>
</gene>
<dbReference type="EMBL" id="JACGWS010000011">
    <property type="protein sequence ID" value="MBC8756331.1"/>
    <property type="molecule type" value="Genomic_DNA"/>
</dbReference>
<evidence type="ECO:0000313" key="3">
    <source>
        <dbReference type="Proteomes" id="UP000619238"/>
    </source>
</evidence>
<accession>A0ABR7QCP1</accession>
<reference evidence="2 3" key="1">
    <citation type="submission" date="2020-07" db="EMBL/GenBank/DDBJ databases">
        <title>Description of Kordia aestuariivivens sp. nov., isolated from a tidal flat.</title>
        <authorList>
            <person name="Park S."/>
            <person name="Yoon J.-H."/>
        </authorList>
    </citation>
    <scope>NUCLEOTIDE SEQUENCE [LARGE SCALE GENOMIC DNA]</scope>
    <source>
        <strain evidence="2 3">YSTF-M3</strain>
    </source>
</reference>
<proteinExistence type="predicted"/>
<dbReference type="RefSeq" id="WP_187563374.1">
    <property type="nucleotide sequence ID" value="NZ_JACGWS010000011.1"/>
</dbReference>
<feature type="transmembrane region" description="Helical" evidence="1">
    <location>
        <begin position="12"/>
        <end position="33"/>
    </location>
</feature>
<comment type="caution">
    <text evidence="2">The sequence shown here is derived from an EMBL/GenBank/DDBJ whole genome shotgun (WGS) entry which is preliminary data.</text>
</comment>
<protein>
    <recommendedName>
        <fullName evidence="4">DoxX family membrane protein</fullName>
    </recommendedName>
</protein>